<keyword evidence="9" id="KW-1185">Reference proteome</keyword>
<dbReference type="InterPro" id="IPR029063">
    <property type="entry name" value="SAM-dependent_MTases_sf"/>
</dbReference>
<organism evidence="8 9">
    <name type="scientific">Kangiella profundi</name>
    <dbReference type="NCBI Taxonomy" id="1561924"/>
    <lineage>
        <taxon>Bacteria</taxon>
        <taxon>Pseudomonadati</taxon>
        <taxon>Pseudomonadota</taxon>
        <taxon>Gammaproteobacteria</taxon>
        <taxon>Kangiellales</taxon>
        <taxon>Kangiellaceae</taxon>
        <taxon>Kangiella</taxon>
    </lineage>
</organism>
<keyword evidence="4 6" id="KW-0949">S-adenosyl-L-methionine</keyword>
<dbReference type="InterPro" id="IPR023267">
    <property type="entry name" value="RCMT"/>
</dbReference>
<dbReference type="GO" id="GO:0009383">
    <property type="term" value="F:rRNA (cytosine-C5-)-methyltransferase activity"/>
    <property type="evidence" value="ECO:0007669"/>
    <property type="project" value="TreeGrafter"/>
</dbReference>
<dbReference type="GO" id="GO:0070475">
    <property type="term" value="P:rRNA base methylation"/>
    <property type="evidence" value="ECO:0007669"/>
    <property type="project" value="TreeGrafter"/>
</dbReference>
<feature type="domain" description="SAM-dependent MTase RsmB/NOP-type" evidence="7">
    <location>
        <begin position="25"/>
        <end position="308"/>
    </location>
</feature>
<dbReference type="InterPro" id="IPR027391">
    <property type="entry name" value="Nol1_Nop2_Fmu_2"/>
</dbReference>
<evidence type="ECO:0000313" key="9">
    <source>
        <dbReference type="Proteomes" id="UP000232693"/>
    </source>
</evidence>
<dbReference type="InterPro" id="IPR011023">
    <property type="entry name" value="Nop2p"/>
</dbReference>
<keyword evidence="3 6" id="KW-0808">Transferase</keyword>
<evidence type="ECO:0000256" key="5">
    <source>
        <dbReference type="ARBA" id="ARBA00022884"/>
    </source>
</evidence>
<dbReference type="InterPro" id="IPR048457">
    <property type="entry name" value="YebU_pre-PUA_dom"/>
</dbReference>
<evidence type="ECO:0000256" key="4">
    <source>
        <dbReference type="ARBA" id="ARBA00022691"/>
    </source>
</evidence>
<dbReference type="OrthoDB" id="9810297at2"/>
<dbReference type="Pfam" id="PF17125">
    <property type="entry name" value="Methyltr_RsmF_N"/>
    <property type="match status" value="1"/>
</dbReference>
<evidence type="ECO:0000256" key="1">
    <source>
        <dbReference type="ARBA" id="ARBA00022490"/>
    </source>
</evidence>
<evidence type="ECO:0000313" key="8">
    <source>
        <dbReference type="EMBL" id="AUD80099.1"/>
    </source>
</evidence>
<evidence type="ECO:0000256" key="6">
    <source>
        <dbReference type="PROSITE-ProRule" id="PRU01023"/>
    </source>
</evidence>
<dbReference type="InterPro" id="IPR049560">
    <property type="entry name" value="MeTrfase_RsmB-F_NOP2_cat"/>
</dbReference>
<evidence type="ECO:0000256" key="2">
    <source>
        <dbReference type="ARBA" id="ARBA00022603"/>
    </source>
</evidence>
<feature type="active site" description="Nucleophile" evidence="6">
    <location>
        <position position="244"/>
    </location>
</feature>
<feature type="binding site" evidence="6">
    <location>
        <begin position="122"/>
        <end position="128"/>
    </location>
    <ligand>
        <name>S-adenosyl-L-methionine</name>
        <dbReference type="ChEBI" id="CHEBI:59789"/>
    </ligand>
</feature>
<evidence type="ECO:0000256" key="3">
    <source>
        <dbReference type="ARBA" id="ARBA00022679"/>
    </source>
</evidence>
<dbReference type="Pfam" id="PF13636">
    <property type="entry name" value="Methyltranf_PUA"/>
    <property type="match status" value="1"/>
</dbReference>
<dbReference type="PANTHER" id="PTHR22807:SF30">
    <property type="entry name" value="28S RRNA (CYTOSINE(4447)-C(5))-METHYLTRANSFERASE-RELATED"/>
    <property type="match status" value="1"/>
</dbReference>
<dbReference type="RefSeq" id="WP_106648162.1">
    <property type="nucleotide sequence ID" value="NZ_BMGO01000001.1"/>
</dbReference>
<dbReference type="KEGG" id="kpd:CW740_10100"/>
<dbReference type="InterPro" id="IPR001678">
    <property type="entry name" value="MeTrfase_RsmB-F_NOP2_dom"/>
</dbReference>
<dbReference type="Gene3D" id="3.40.50.150">
    <property type="entry name" value="Vaccinia Virus protein VP39"/>
    <property type="match status" value="1"/>
</dbReference>
<dbReference type="SUPFAM" id="SSF53335">
    <property type="entry name" value="S-adenosyl-L-methionine-dependent methyltransferases"/>
    <property type="match status" value="1"/>
</dbReference>
<keyword evidence="1" id="KW-0963">Cytoplasm</keyword>
<dbReference type="Pfam" id="PF21150">
    <property type="entry name" value="YebU_pre-PUA_dom"/>
    <property type="match status" value="1"/>
</dbReference>
<dbReference type="NCBIfam" id="NF008898">
    <property type="entry name" value="PRK11933.1"/>
    <property type="match status" value="1"/>
</dbReference>
<feature type="binding site" evidence="6">
    <location>
        <position position="173"/>
    </location>
    <ligand>
        <name>S-adenosyl-L-methionine</name>
        <dbReference type="ChEBI" id="CHEBI:59789"/>
    </ligand>
</feature>
<dbReference type="Proteomes" id="UP000232693">
    <property type="component" value="Chromosome"/>
</dbReference>
<feature type="binding site" evidence="6">
    <location>
        <position position="146"/>
    </location>
    <ligand>
        <name>S-adenosyl-L-methionine</name>
        <dbReference type="ChEBI" id="CHEBI:59789"/>
    </ligand>
</feature>
<proteinExistence type="inferred from homology"/>
<comment type="similarity">
    <text evidence="6">Belongs to the class I-like SAM-binding methyltransferase superfamily. RsmB/NOP family.</text>
</comment>
<protein>
    <submittedName>
        <fullName evidence="8">16S rRNA (Cytosine(1407)-C(5))-methyltransferase RsmF</fullName>
    </submittedName>
</protein>
<dbReference type="AlphaFoldDB" id="A0A2K9B1V9"/>
<dbReference type="PANTHER" id="PTHR22807">
    <property type="entry name" value="NOP2 YEAST -RELATED NOL1/NOP2/FMU SUN DOMAIN-CONTAINING"/>
    <property type="match status" value="1"/>
</dbReference>
<keyword evidence="2 6" id="KW-0489">Methyltransferase</keyword>
<evidence type="ECO:0000259" key="7">
    <source>
        <dbReference type="PROSITE" id="PS51686"/>
    </source>
</evidence>
<dbReference type="GO" id="GO:0003723">
    <property type="term" value="F:RNA binding"/>
    <property type="evidence" value="ECO:0007669"/>
    <property type="project" value="UniProtKB-UniRule"/>
</dbReference>
<dbReference type="Gene3D" id="3.10.450.720">
    <property type="match status" value="1"/>
</dbReference>
<dbReference type="PRINTS" id="PR02008">
    <property type="entry name" value="RCMTFAMILY"/>
</dbReference>
<name>A0A2K9B1V9_9GAMM</name>
<dbReference type="CDD" id="cd02440">
    <property type="entry name" value="AdoMet_MTases"/>
    <property type="match status" value="1"/>
</dbReference>
<keyword evidence="5 6" id="KW-0694">RNA-binding</keyword>
<sequence length="479" mass="53813">MTNISQDFIQHIAQQLNDPDALQALLDFSQKPLRKSIRINSLRADRETFIQQWKVAGYQLEPIPWCDDGFWIDETHKPLPEGFGNYLPHLAGQFYIQEASSMLPVTALFAANPEPMMVLDVAAAPGSKTTQIAARMQNQGLVVANELSSSRLKTLYGSLERTGVSNGVLCHYDGRQFGELTPETFDAILLDAPCGGEGTVRKDPEALVNWSLDSVLSMSDLQKELIVSAYKALKPGGTLVYSTCTLSKEENQLVCQHLLDLYPDDMSVFPLDQLFAGADNVTTEEGYLHVYPHLFDSEGFFVACFKKKEATIEEELALDSDLGARFPFTQLSKKDYKDLAKHCAELGWQLDPIKHLLWQRSKEIWYFPQGIEKLIGKIRMDRIGVKLAESHRSGFRLQHQAVTAFGHEFTQQTYELNSEQAVEYYQGRDISISKSEALQKGEVAIHYQGVVIGLAKNLGNKLKNSLPRYLVNDIPFSEL</sequence>
<dbReference type="Pfam" id="PF01189">
    <property type="entry name" value="Methyltr_RsmB-F"/>
    <property type="match status" value="1"/>
</dbReference>
<dbReference type="InterPro" id="IPR031341">
    <property type="entry name" value="Methyltr_RsmF_N"/>
</dbReference>
<accession>A0A2K9B1V9</accession>
<dbReference type="NCBIfam" id="TIGR00446">
    <property type="entry name" value="nop2p"/>
    <property type="match status" value="1"/>
</dbReference>
<dbReference type="EMBL" id="CP025120">
    <property type="protein sequence ID" value="AUD80099.1"/>
    <property type="molecule type" value="Genomic_DNA"/>
</dbReference>
<dbReference type="PROSITE" id="PS51686">
    <property type="entry name" value="SAM_MT_RSMB_NOP"/>
    <property type="match status" value="1"/>
</dbReference>
<gene>
    <name evidence="8" type="ORF">CW740_10100</name>
</gene>
<reference evidence="8 9" key="1">
    <citation type="submission" date="2017-12" db="EMBL/GenBank/DDBJ databases">
        <title>Kangiella profundi FT102 completed genome.</title>
        <authorList>
            <person name="Xu J."/>
            <person name="Wang J."/>
            <person name="Lu Y."/>
        </authorList>
    </citation>
    <scope>NUCLEOTIDE SEQUENCE [LARGE SCALE GENOMIC DNA]</scope>
    <source>
        <strain evidence="8 9">FT102</strain>
    </source>
</reference>
<feature type="binding site" evidence="6">
    <location>
        <position position="191"/>
    </location>
    <ligand>
        <name>S-adenosyl-L-methionine</name>
        <dbReference type="ChEBI" id="CHEBI:59789"/>
    </ligand>
</feature>